<gene>
    <name evidence="1" type="ORF">GCM10009720_21130</name>
</gene>
<organism evidence="1 2">
    <name type="scientific">Yaniella flava</name>
    <dbReference type="NCBI Taxonomy" id="287930"/>
    <lineage>
        <taxon>Bacteria</taxon>
        <taxon>Bacillati</taxon>
        <taxon>Actinomycetota</taxon>
        <taxon>Actinomycetes</taxon>
        <taxon>Micrococcales</taxon>
        <taxon>Micrococcaceae</taxon>
        <taxon>Yaniella</taxon>
    </lineage>
</organism>
<protein>
    <submittedName>
        <fullName evidence="1">Uncharacterized protein</fullName>
    </submittedName>
</protein>
<comment type="caution">
    <text evidence="1">The sequence shown here is derived from an EMBL/GenBank/DDBJ whole genome shotgun (WGS) entry which is preliminary data.</text>
</comment>
<dbReference type="EMBL" id="BAAAMN010000046">
    <property type="protein sequence ID" value="GAA2040482.1"/>
    <property type="molecule type" value="Genomic_DNA"/>
</dbReference>
<evidence type="ECO:0000313" key="2">
    <source>
        <dbReference type="Proteomes" id="UP001501461"/>
    </source>
</evidence>
<accession>A0ABN2UQA2</accession>
<dbReference type="Proteomes" id="UP001501461">
    <property type="component" value="Unassembled WGS sequence"/>
</dbReference>
<name>A0ABN2UQA2_9MICC</name>
<reference evidence="2" key="1">
    <citation type="journal article" date="2019" name="Int. J. Syst. Evol. Microbiol.">
        <title>The Global Catalogue of Microorganisms (GCM) 10K type strain sequencing project: providing services to taxonomists for standard genome sequencing and annotation.</title>
        <authorList>
            <consortium name="The Broad Institute Genomics Platform"/>
            <consortium name="The Broad Institute Genome Sequencing Center for Infectious Disease"/>
            <person name="Wu L."/>
            <person name="Ma J."/>
        </authorList>
    </citation>
    <scope>NUCLEOTIDE SEQUENCE [LARGE SCALE GENOMIC DNA]</scope>
    <source>
        <strain evidence="2">JCM 13595</strain>
    </source>
</reference>
<sequence length="72" mass="8143">MINSDDSQPQSPIKYLYLGIIDPSTGKTSPAMLNPEEIERLVQLGRSHRTIPVQDTVMMQKPSDFPELFPNE</sequence>
<proteinExistence type="predicted"/>
<dbReference type="RefSeq" id="WP_343958405.1">
    <property type="nucleotide sequence ID" value="NZ_BAAAMN010000046.1"/>
</dbReference>
<keyword evidence="2" id="KW-1185">Reference proteome</keyword>
<evidence type="ECO:0000313" key="1">
    <source>
        <dbReference type="EMBL" id="GAA2040482.1"/>
    </source>
</evidence>